<keyword evidence="2" id="KW-1185">Reference proteome</keyword>
<dbReference type="EMBL" id="KZ678572">
    <property type="protein sequence ID" value="PSR79306.1"/>
    <property type="molecule type" value="Genomic_DNA"/>
</dbReference>
<protein>
    <submittedName>
        <fullName evidence="1">Uncharacterized protein</fullName>
    </submittedName>
</protein>
<reference evidence="1 2" key="1">
    <citation type="journal article" date="2018" name="Mycol. Prog.">
        <title>Coniella lustricola, a new species from submerged detritus.</title>
        <authorList>
            <person name="Raudabaugh D.B."/>
            <person name="Iturriaga T."/>
            <person name="Carver A."/>
            <person name="Mondo S."/>
            <person name="Pangilinan J."/>
            <person name="Lipzen A."/>
            <person name="He G."/>
            <person name="Amirebrahimi M."/>
            <person name="Grigoriev I.V."/>
            <person name="Miller A.N."/>
        </authorList>
    </citation>
    <scope>NUCLEOTIDE SEQUENCE [LARGE SCALE GENOMIC DNA]</scope>
    <source>
        <strain evidence="1 2">B22-T-1</strain>
    </source>
</reference>
<proteinExistence type="predicted"/>
<dbReference type="Proteomes" id="UP000241462">
    <property type="component" value="Unassembled WGS sequence"/>
</dbReference>
<organism evidence="1 2">
    <name type="scientific">Coniella lustricola</name>
    <dbReference type="NCBI Taxonomy" id="2025994"/>
    <lineage>
        <taxon>Eukaryota</taxon>
        <taxon>Fungi</taxon>
        <taxon>Dikarya</taxon>
        <taxon>Ascomycota</taxon>
        <taxon>Pezizomycotina</taxon>
        <taxon>Sordariomycetes</taxon>
        <taxon>Sordariomycetidae</taxon>
        <taxon>Diaporthales</taxon>
        <taxon>Schizoparmaceae</taxon>
        <taxon>Coniella</taxon>
    </lineage>
</organism>
<gene>
    <name evidence="1" type="ORF">BD289DRAFT_375639</name>
</gene>
<evidence type="ECO:0000313" key="2">
    <source>
        <dbReference type="Proteomes" id="UP000241462"/>
    </source>
</evidence>
<accession>A0A2T2ZXY1</accession>
<sequence length="56" mass="6421">KASETLCKDRTTTLVNLAAYAGRQLHLGEGKAREERDREFAEMRRGVRRQKTVVMS</sequence>
<evidence type="ECO:0000313" key="1">
    <source>
        <dbReference type="EMBL" id="PSR79306.1"/>
    </source>
</evidence>
<dbReference type="InParanoid" id="A0A2T2ZXY1"/>
<feature type="non-terminal residue" evidence="1">
    <location>
        <position position="1"/>
    </location>
</feature>
<name>A0A2T2ZXY1_9PEZI</name>
<dbReference type="AlphaFoldDB" id="A0A2T2ZXY1"/>